<feature type="transmembrane region" description="Helical" evidence="8">
    <location>
        <begin position="290"/>
        <end position="312"/>
    </location>
</feature>
<dbReference type="PROSITE" id="PS50928">
    <property type="entry name" value="ABC_TM1"/>
    <property type="match status" value="2"/>
</dbReference>
<dbReference type="InterPro" id="IPR035906">
    <property type="entry name" value="MetI-like_sf"/>
</dbReference>
<dbReference type="GO" id="GO:0031460">
    <property type="term" value="P:glycine betaine transport"/>
    <property type="evidence" value="ECO:0007669"/>
    <property type="project" value="TreeGrafter"/>
</dbReference>
<dbReference type="GO" id="GO:0043190">
    <property type="term" value="C:ATP-binding cassette (ABC) transporter complex"/>
    <property type="evidence" value="ECO:0007669"/>
    <property type="project" value="TreeGrafter"/>
</dbReference>
<keyword evidence="7 8" id="KW-0472">Membrane</keyword>
<evidence type="ECO:0000256" key="2">
    <source>
        <dbReference type="ARBA" id="ARBA00004236"/>
    </source>
</evidence>
<feature type="transmembrane region" description="Helical" evidence="8">
    <location>
        <begin position="83"/>
        <end position="101"/>
    </location>
</feature>
<keyword evidence="3" id="KW-0813">Transport</keyword>
<keyword evidence="4" id="KW-1003">Cell membrane</keyword>
<name>A0A381UC22_9ZZZZ</name>
<dbReference type="SUPFAM" id="SSF161098">
    <property type="entry name" value="MetI-like"/>
    <property type="match status" value="2"/>
</dbReference>
<feature type="transmembrane region" description="Helical" evidence="8">
    <location>
        <begin position="619"/>
        <end position="645"/>
    </location>
</feature>
<feature type="transmembrane region" description="Helical" evidence="8">
    <location>
        <begin position="552"/>
        <end position="577"/>
    </location>
</feature>
<evidence type="ECO:0000256" key="1">
    <source>
        <dbReference type="ARBA" id="ARBA00004141"/>
    </source>
</evidence>
<dbReference type="GO" id="GO:0005275">
    <property type="term" value="F:amine transmembrane transporter activity"/>
    <property type="evidence" value="ECO:0007669"/>
    <property type="project" value="TreeGrafter"/>
</dbReference>
<feature type="domain" description="ABC transmembrane type-1" evidence="9">
    <location>
        <begin position="505"/>
        <end position="684"/>
    </location>
</feature>
<evidence type="ECO:0000256" key="4">
    <source>
        <dbReference type="ARBA" id="ARBA00022475"/>
    </source>
</evidence>
<dbReference type="FunFam" id="1.10.3720.10:FF:000001">
    <property type="entry name" value="Glycine betaine ABC transporter, permease"/>
    <property type="match status" value="2"/>
</dbReference>
<feature type="transmembrane region" description="Helical" evidence="8">
    <location>
        <begin position="512"/>
        <end position="532"/>
    </location>
</feature>
<dbReference type="GO" id="GO:0015871">
    <property type="term" value="P:choline transport"/>
    <property type="evidence" value="ECO:0007669"/>
    <property type="project" value="TreeGrafter"/>
</dbReference>
<dbReference type="Gene3D" id="1.10.3720.10">
    <property type="entry name" value="MetI-like"/>
    <property type="match status" value="2"/>
</dbReference>
<feature type="transmembrane region" description="Helical" evidence="8">
    <location>
        <begin position="175"/>
        <end position="202"/>
    </location>
</feature>
<feature type="transmembrane region" description="Helical" evidence="8">
    <location>
        <begin position="457"/>
        <end position="479"/>
    </location>
</feature>
<gene>
    <name evidence="10" type="ORF">METZ01_LOCUS78626</name>
</gene>
<feature type="transmembrane region" description="Helical" evidence="8">
    <location>
        <begin position="108"/>
        <end position="125"/>
    </location>
</feature>
<feature type="transmembrane region" description="Helical" evidence="8">
    <location>
        <begin position="485"/>
        <end position="505"/>
    </location>
</feature>
<evidence type="ECO:0000256" key="8">
    <source>
        <dbReference type="SAM" id="Phobius"/>
    </source>
</evidence>
<evidence type="ECO:0000256" key="6">
    <source>
        <dbReference type="ARBA" id="ARBA00022989"/>
    </source>
</evidence>
<dbReference type="CDD" id="cd06261">
    <property type="entry name" value="TM_PBP2"/>
    <property type="match status" value="2"/>
</dbReference>
<dbReference type="AlphaFoldDB" id="A0A381UC22"/>
<sequence length="702" mass="76075">MKLSNQQRELIKPVGISAAVIAISILIAQLTPDEQQFPKQIVDAFPFADWINNGQAWLKENYQWATRAFADVIRNSIDAVETFLVLTTWPVIVLGIGLIAFRFGGLRLALVCSLSTMVWASLDMWDAAMSTLSVMFVSVLMASLLGIVLGIFASQNDRFEAGIRPILDTMQTLPGFVYLLPAIFFFGIGSPPSVLAIVVYALPPVARLTNLGIRQVPHETIEAARSFGSTDRQLLFKVKLPLALPSIAMGINQTIMMGLALVVLAAYIGAGGLGYEVYVGLRRLRFGQGLEAGIAILLMAIMFDRITTAASLRHQGNDPNKGFKLLPIRLQGQPWAETFEQALTFIYAICGAISGLYAKFLAGLAQTITRPLGIRFSTGLHRQVITSGYFLTSMTLLTLVYLFDAHVTGFGNYPSSWEFSIQKPADAALEVLTTSTLFIGITTWFRGFVFNWMLDPLAEFLVGLPWWYVIGLLSASVWLACNRTTAIVCVFGLLFIGATGLWSIGMFSMAQILVSVVLCMAIGIPLGILAAVNNTFEAIIRPVLDAMQTLPAFCYLIPVLMFFGGNVVSAVIAIMIYSLPPVIRLTNLGIREVSTEAIEAATSFGSTFSQTLLKVKIPLALPSIMMGVNQSMMMALAMLIITPLIGGGGIGREVFVGLSQADTGQSLQAGLGIVFFAVVLDRLTQALSVRQQKALGLNIGTH</sequence>
<dbReference type="PANTHER" id="PTHR47737:SF1">
    <property type="entry name" value="GLYCINE BETAINE_PROLINE BETAINE TRANSPORT SYSTEM PERMEASE PROTEIN PROW"/>
    <property type="match status" value="1"/>
</dbReference>
<feature type="transmembrane region" description="Helical" evidence="8">
    <location>
        <begin position="131"/>
        <end position="154"/>
    </location>
</feature>
<feature type="transmembrane region" description="Helical" evidence="8">
    <location>
        <begin position="12"/>
        <end position="30"/>
    </location>
</feature>
<evidence type="ECO:0000256" key="7">
    <source>
        <dbReference type="ARBA" id="ARBA00023136"/>
    </source>
</evidence>
<evidence type="ECO:0000256" key="5">
    <source>
        <dbReference type="ARBA" id="ARBA00022692"/>
    </source>
</evidence>
<feature type="domain" description="ABC transmembrane type-1" evidence="9">
    <location>
        <begin position="128"/>
        <end position="307"/>
    </location>
</feature>
<evidence type="ECO:0000256" key="3">
    <source>
        <dbReference type="ARBA" id="ARBA00022448"/>
    </source>
</evidence>
<evidence type="ECO:0000313" key="10">
    <source>
        <dbReference type="EMBL" id="SVA25772.1"/>
    </source>
</evidence>
<keyword evidence="5 8" id="KW-0812">Transmembrane</keyword>
<dbReference type="Pfam" id="PF00528">
    <property type="entry name" value="BPD_transp_1"/>
    <property type="match status" value="2"/>
</dbReference>
<feature type="transmembrane region" description="Helical" evidence="8">
    <location>
        <begin position="255"/>
        <end position="278"/>
    </location>
</feature>
<dbReference type="PANTHER" id="PTHR47737">
    <property type="entry name" value="GLYCINE BETAINE/PROLINE BETAINE TRANSPORT SYSTEM PERMEASE PROTEIN PROW"/>
    <property type="match status" value="1"/>
</dbReference>
<feature type="transmembrane region" description="Helical" evidence="8">
    <location>
        <begin position="345"/>
        <end position="365"/>
    </location>
</feature>
<evidence type="ECO:0000259" key="9">
    <source>
        <dbReference type="PROSITE" id="PS50928"/>
    </source>
</evidence>
<dbReference type="EMBL" id="UINC01006148">
    <property type="protein sequence ID" value="SVA25772.1"/>
    <property type="molecule type" value="Genomic_DNA"/>
</dbReference>
<dbReference type="GO" id="GO:0015226">
    <property type="term" value="F:carnitine transmembrane transporter activity"/>
    <property type="evidence" value="ECO:0007669"/>
    <property type="project" value="TreeGrafter"/>
</dbReference>
<proteinExistence type="predicted"/>
<feature type="transmembrane region" description="Helical" evidence="8">
    <location>
        <begin position="386"/>
        <end position="407"/>
    </location>
</feature>
<reference evidence="10" key="1">
    <citation type="submission" date="2018-05" db="EMBL/GenBank/DDBJ databases">
        <authorList>
            <person name="Lanie J.A."/>
            <person name="Ng W.-L."/>
            <person name="Kazmierczak K.M."/>
            <person name="Andrzejewski T.M."/>
            <person name="Davidsen T.M."/>
            <person name="Wayne K.J."/>
            <person name="Tettelin H."/>
            <person name="Glass J.I."/>
            <person name="Rusch D."/>
            <person name="Podicherti R."/>
            <person name="Tsui H.-C.T."/>
            <person name="Winkler M.E."/>
        </authorList>
    </citation>
    <scope>NUCLEOTIDE SEQUENCE</scope>
</reference>
<comment type="subcellular location">
    <subcellularLocation>
        <location evidence="2">Cell membrane</location>
    </subcellularLocation>
    <subcellularLocation>
        <location evidence="1">Membrane</location>
        <topology evidence="1">Multi-pass membrane protein</topology>
    </subcellularLocation>
</comment>
<dbReference type="InterPro" id="IPR000515">
    <property type="entry name" value="MetI-like"/>
</dbReference>
<protein>
    <recommendedName>
        <fullName evidence="9">ABC transmembrane type-1 domain-containing protein</fullName>
    </recommendedName>
</protein>
<accession>A0A381UC22</accession>
<organism evidence="10">
    <name type="scientific">marine metagenome</name>
    <dbReference type="NCBI Taxonomy" id="408172"/>
    <lineage>
        <taxon>unclassified sequences</taxon>
        <taxon>metagenomes</taxon>
        <taxon>ecological metagenomes</taxon>
    </lineage>
</organism>
<keyword evidence="6 8" id="KW-1133">Transmembrane helix</keyword>